<dbReference type="SUPFAM" id="SSF49464">
    <property type="entry name" value="Carboxypeptidase regulatory domain-like"/>
    <property type="match status" value="1"/>
</dbReference>
<evidence type="ECO:0000256" key="9">
    <source>
        <dbReference type="ARBA" id="ARBA00023136"/>
    </source>
</evidence>
<feature type="chain" id="PRO_5029859399" evidence="10">
    <location>
        <begin position="21"/>
        <end position="241"/>
    </location>
</feature>
<gene>
    <name evidence="12" type="ORF">GO755_40620</name>
</gene>
<dbReference type="InterPro" id="IPR008969">
    <property type="entry name" value="CarboxyPept-like_regulatory"/>
</dbReference>
<dbReference type="Proteomes" id="UP000436006">
    <property type="component" value="Unassembled WGS sequence"/>
</dbReference>
<dbReference type="GO" id="GO:0098797">
    <property type="term" value="C:plasma membrane protein complex"/>
    <property type="evidence" value="ECO:0007669"/>
    <property type="project" value="TreeGrafter"/>
</dbReference>
<dbReference type="GO" id="GO:0030288">
    <property type="term" value="C:outer membrane-bounded periplasmic space"/>
    <property type="evidence" value="ECO:0007669"/>
    <property type="project" value="InterPro"/>
</dbReference>
<evidence type="ECO:0000256" key="5">
    <source>
        <dbReference type="ARBA" id="ARBA00022519"/>
    </source>
</evidence>
<dbReference type="RefSeq" id="WP_157591164.1">
    <property type="nucleotide sequence ID" value="NZ_WPIN01000055.1"/>
</dbReference>
<evidence type="ECO:0000256" key="6">
    <source>
        <dbReference type="ARBA" id="ARBA00022692"/>
    </source>
</evidence>
<organism evidence="12 13">
    <name type="scientific">Spirosoma arboris</name>
    <dbReference type="NCBI Taxonomy" id="2682092"/>
    <lineage>
        <taxon>Bacteria</taxon>
        <taxon>Pseudomonadati</taxon>
        <taxon>Bacteroidota</taxon>
        <taxon>Cytophagia</taxon>
        <taxon>Cytophagales</taxon>
        <taxon>Cytophagaceae</taxon>
        <taxon>Spirosoma</taxon>
    </lineage>
</organism>
<dbReference type="PANTHER" id="PTHR33446">
    <property type="entry name" value="PROTEIN TONB-RELATED"/>
    <property type="match status" value="1"/>
</dbReference>
<keyword evidence="9" id="KW-0472">Membrane</keyword>
<dbReference type="Gene3D" id="3.30.1150.10">
    <property type="match status" value="1"/>
</dbReference>
<keyword evidence="5" id="KW-0997">Cell inner membrane</keyword>
<dbReference type="InterPro" id="IPR006260">
    <property type="entry name" value="TonB/TolA_C"/>
</dbReference>
<evidence type="ECO:0000256" key="1">
    <source>
        <dbReference type="ARBA" id="ARBA00004383"/>
    </source>
</evidence>
<dbReference type="NCBIfam" id="TIGR01352">
    <property type="entry name" value="tonB_Cterm"/>
    <property type="match status" value="1"/>
</dbReference>
<keyword evidence="13" id="KW-1185">Reference proteome</keyword>
<evidence type="ECO:0000313" key="13">
    <source>
        <dbReference type="Proteomes" id="UP000436006"/>
    </source>
</evidence>
<sequence length="241" mass="26094">MRKAALVCLLSCLLTSQTRAQTDSTRSVRGRVTNSRGQPLAGAIVAVFNSSKGTPTDQDGFYLLSNVPNEATLVFMNFGYQLLVQSVPNQANVLNQQVLNVSLEIAPEELPPMGATAAYKAINKNTSHMAGLYELPAQTGAAMDRKAYFPTGTVGMIQYVAHHLRYPAQAKLAKVEGDVLVEFTVTPIGAIEGVKVSKSLFPACDQEALRVVRQMPRWVAAQQLGQLVSSVYVVPIRFALK</sequence>
<dbReference type="InterPro" id="IPR037682">
    <property type="entry name" value="TonB_C"/>
</dbReference>
<keyword evidence="3" id="KW-0813">Transport</keyword>
<keyword evidence="8" id="KW-1133">Transmembrane helix</keyword>
<evidence type="ECO:0000313" key="12">
    <source>
        <dbReference type="EMBL" id="MVM36372.1"/>
    </source>
</evidence>
<comment type="caution">
    <text evidence="12">The sequence shown here is derived from an EMBL/GenBank/DDBJ whole genome shotgun (WGS) entry which is preliminary data.</text>
</comment>
<dbReference type="InterPro" id="IPR003538">
    <property type="entry name" value="TonB"/>
</dbReference>
<evidence type="ECO:0000259" key="11">
    <source>
        <dbReference type="PROSITE" id="PS52015"/>
    </source>
</evidence>
<dbReference type="GO" id="GO:0015891">
    <property type="term" value="P:siderophore transport"/>
    <property type="evidence" value="ECO:0007669"/>
    <property type="project" value="InterPro"/>
</dbReference>
<evidence type="ECO:0000256" key="4">
    <source>
        <dbReference type="ARBA" id="ARBA00022475"/>
    </source>
</evidence>
<feature type="signal peptide" evidence="10">
    <location>
        <begin position="1"/>
        <end position="20"/>
    </location>
</feature>
<dbReference type="PRINTS" id="PR01374">
    <property type="entry name" value="TONBPROTEIN"/>
</dbReference>
<evidence type="ECO:0000256" key="10">
    <source>
        <dbReference type="SAM" id="SignalP"/>
    </source>
</evidence>
<comment type="subcellular location">
    <subcellularLocation>
        <location evidence="1">Cell inner membrane</location>
        <topology evidence="1">Single-pass membrane protein</topology>
        <orientation evidence="1">Periplasmic side</orientation>
    </subcellularLocation>
</comment>
<dbReference type="GO" id="GO:0055085">
    <property type="term" value="P:transmembrane transport"/>
    <property type="evidence" value="ECO:0007669"/>
    <property type="project" value="InterPro"/>
</dbReference>
<dbReference type="PANTHER" id="PTHR33446:SF2">
    <property type="entry name" value="PROTEIN TONB"/>
    <property type="match status" value="1"/>
</dbReference>
<dbReference type="PROSITE" id="PS52015">
    <property type="entry name" value="TONB_CTD"/>
    <property type="match status" value="1"/>
</dbReference>
<keyword evidence="4" id="KW-1003">Cell membrane</keyword>
<protein>
    <submittedName>
        <fullName evidence="12">TonB family protein</fullName>
    </submittedName>
</protein>
<dbReference type="Gene3D" id="2.60.40.1120">
    <property type="entry name" value="Carboxypeptidase-like, regulatory domain"/>
    <property type="match status" value="1"/>
</dbReference>
<accession>A0A7K1SRE1</accession>
<dbReference type="EMBL" id="WPIN01000055">
    <property type="protein sequence ID" value="MVM36372.1"/>
    <property type="molecule type" value="Genomic_DNA"/>
</dbReference>
<dbReference type="SUPFAM" id="SSF74653">
    <property type="entry name" value="TolA/TonB C-terminal domain"/>
    <property type="match status" value="1"/>
</dbReference>
<dbReference type="Pfam" id="PF03544">
    <property type="entry name" value="TonB_C"/>
    <property type="match status" value="1"/>
</dbReference>
<reference evidence="12 13" key="1">
    <citation type="submission" date="2019-12" db="EMBL/GenBank/DDBJ databases">
        <title>Spirosoma sp. HMF4905 genome sequencing and assembly.</title>
        <authorList>
            <person name="Kang H."/>
            <person name="Cha I."/>
            <person name="Kim H."/>
            <person name="Joh K."/>
        </authorList>
    </citation>
    <scope>NUCLEOTIDE SEQUENCE [LARGE SCALE GENOMIC DNA]</scope>
    <source>
        <strain evidence="12 13">HMF4905</strain>
    </source>
</reference>
<comment type="similarity">
    <text evidence="2">Belongs to the TonB family.</text>
</comment>
<evidence type="ECO:0000256" key="2">
    <source>
        <dbReference type="ARBA" id="ARBA00006555"/>
    </source>
</evidence>
<dbReference type="InterPro" id="IPR051045">
    <property type="entry name" value="TonB-dependent_transducer"/>
</dbReference>
<evidence type="ECO:0000256" key="8">
    <source>
        <dbReference type="ARBA" id="ARBA00022989"/>
    </source>
</evidence>
<keyword evidence="10" id="KW-0732">Signal</keyword>
<evidence type="ECO:0000256" key="7">
    <source>
        <dbReference type="ARBA" id="ARBA00022927"/>
    </source>
</evidence>
<name>A0A7K1SRE1_9BACT</name>
<proteinExistence type="inferred from homology"/>
<dbReference type="GO" id="GO:0031992">
    <property type="term" value="F:energy transducer activity"/>
    <property type="evidence" value="ECO:0007669"/>
    <property type="project" value="InterPro"/>
</dbReference>
<dbReference type="GO" id="GO:0015031">
    <property type="term" value="P:protein transport"/>
    <property type="evidence" value="ECO:0007669"/>
    <property type="project" value="UniProtKB-KW"/>
</dbReference>
<feature type="domain" description="TonB C-terminal" evidence="11">
    <location>
        <begin position="151"/>
        <end position="241"/>
    </location>
</feature>
<dbReference type="AlphaFoldDB" id="A0A7K1SRE1"/>
<keyword evidence="6" id="KW-0812">Transmembrane</keyword>
<evidence type="ECO:0000256" key="3">
    <source>
        <dbReference type="ARBA" id="ARBA00022448"/>
    </source>
</evidence>
<dbReference type="Pfam" id="PF13715">
    <property type="entry name" value="CarbopepD_reg_2"/>
    <property type="match status" value="1"/>
</dbReference>
<keyword evidence="7" id="KW-0653">Protein transport</keyword>